<gene>
    <name evidence="2" type="ORF">MNBD_GAMMA26-1860</name>
</gene>
<feature type="domain" description="Alginate export" evidence="1">
    <location>
        <begin position="45"/>
        <end position="279"/>
    </location>
</feature>
<dbReference type="Pfam" id="PF13372">
    <property type="entry name" value="Alginate_exp"/>
    <property type="match status" value="1"/>
</dbReference>
<dbReference type="InterPro" id="IPR023614">
    <property type="entry name" value="Porin_dom_sf"/>
</dbReference>
<accession>A0A3B1BKB2</accession>
<evidence type="ECO:0000313" key="2">
    <source>
        <dbReference type="EMBL" id="VAX11060.1"/>
    </source>
</evidence>
<proteinExistence type="predicted"/>
<dbReference type="Gene3D" id="2.40.160.10">
    <property type="entry name" value="Porin"/>
    <property type="match status" value="1"/>
</dbReference>
<dbReference type="EMBL" id="UOFX01000080">
    <property type="protein sequence ID" value="VAX11060.1"/>
    <property type="molecule type" value="Genomic_DNA"/>
</dbReference>
<dbReference type="AlphaFoldDB" id="A0A3B1BKB2"/>
<protein>
    <recommendedName>
        <fullName evidence="1">Alginate export domain-containing protein</fullName>
    </recommendedName>
</protein>
<sequence length="444" mass="48450">MLKKSQGLLSLSIAAALALPGLAVTTTTASADAFTDALTTGGKVTMDVRLRFEDVEDDRNNAGVKLKDADALTVRTRLGYQTGKYMDFDAFVEMENVTAIGDDDDYNTGGNGWGNGNGTYATIADPAGTEVNRYWLGYSGIDDTVARVGRQRIKLDNDRHIGNVGWRQNEQTYDSLTITNKSLPDTKLFYAYITNVNRIFGNGNNGDFGMNSHLFNAAYDGLGFGKIVAYGYFLDYENNGATQARELWSSQTLGLRFTGDTDVGGGFKVHYQAEYAQQEDYEEGASNVATDGADIDYDYMMFKLGVTYAGVTAMAGYEEQEGDRTGAFTTRLATLHGQNGWADMFLSGGRGTPNCGLQDTSFSLSTKVGGVKLKAVYHDYEADGSSSCARANGARGSDYGDEINLVAVKKFGKHYHALVKYARFSSDDYLEDVDKLWIQTGFKF</sequence>
<dbReference type="InterPro" id="IPR025388">
    <property type="entry name" value="Alginate_export_dom"/>
</dbReference>
<name>A0A3B1BKB2_9ZZZZ</name>
<evidence type="ECO:0000259" key="1">
    <source>
        <dbReference type="Pfam" id="PF13372"/>
    </source>
</evidence>
<reference evidence="2" key="1">
    <citation type="submission" date="2018-06" db="EMBL/GenBank/DDBJ databases">
        <authorList>
            <person name="Zhirakovskaya E."/>
        </authorList>
    </citation>
    <scope>NUCLEOTIDE SEQUENCE</scope>
</reference>
<organism evidence="2">
    <name type="scientific">hydrothermal vent metagenome</name>
    <dbReference type="NCBI Taxonomy" id="652676"/>
    <lineage>
        <taxon>unclassified sequences</taxon>
        <taxon>metagenomes</taxon>
        <taxon>ecological metagenomes</taxon>
    </lineage>
</organism>